<name>A0ABW2XWE1_9ACTN</name>
<dbReference type="InterPro" id="IPR008920">
    <property type="entry name" value="TF_FadR/GntR_C"/>
</dbReference>
<keyword evidence="7" id="KW-1185">Reference proteome</keyword>
<dbReference type="Pfam" id="PF00392">
    <property type="entry name" value="GntR"/>
    <property type="match status" value="1"/>
</dbReference>
<organism evidence="6 7">
    <name type="scientific">Actinomadura fibrosa</name>
    <dbReference type="NCBI Taxonomy" id="111802"/>
    <lineage>
        <taxon>Bacteria</taxon>
        <taxon>Bacillati</taxon>
        <taxon>Actinomycetota</taxon>
        <taxon>Actinomycetes</taxon>
        <taxon>Streptosporangiales</taxon>
        <taxon>Thermomonosporaceae</taxon>
        <taxon>Actinomadura</taxon>
    </lineage>
</organism>
<evidence type="ECO:0000256" key="4">
    <source>
        <dbReference type="SAM" id="MobiDB-lite"/>
    </source>
</evidence>
<dbReference type="RefSeq" id="WP_378325400.1">
    <property type="nucleotide sequence ID" value="NZ_JBHTGP010000018.1"/>
</dbReference>
<reference evidence="7" key="1">
    <citation type="journal article" date="2019" name="Int. J. Syst. Evol. Microbiol.">
        <title>The Global Catalogue of Microorganisms (GCM) 10K type strain sequencing project: providing services to taxonomists for standard genome sequencing and annotation.</title>
        <authorList>
            <consortium name="The Broad Institute Genomics Platform"/>
            <consortium name="The Broad Institute Genome Sequencing Center for Infectious Disease"/>
            <person name="Wu L."/>
            <person name="Ma J."/>
        </authorList>
    </citation>
    <scope>NUCLEOTIDE SEQUENCE [LARGE SCALE GENOMIC DNA]</scope>
    <source>
        <strain evidence="7">JCM 9371</strain>
    </source>
</reference>
<dbReference type="SUPFAM" id="SSF46785">
    <property type="entry name" value="Winged helix' DNA-binding domain"/>
    <property type="match status" value="1"/>
</dbReference>
<dbReference type="SMART" id="SM00895">
    <property type="entry name" value="FCD"/>
    <property type="match status" value="1"/>
</dbReference>
<comment type="caution">
    <text evidence="6">The sequence shown here is derived from an EMBL/GenBank/DDBJ whole genome shotgun (WGS) entry which is preliminary data.</text>
</comment>
<evidence type="ECO:0000256" key="2">
    <source>
        <dbReference type="ARBA" id="ARBA00023125"/>
    </source>
</evidence>
<dbReference type="InterPro" id="IPR011711">
    <property type="entry name" value="GntR_C"/>
</dbReference>
<dbReference type="PROSITE" id="PS50949">
    <property type="entry name" value="HTH_GNTR"/>
    <property type="match status" value="1"/>
</dbReference>
<dbReference type="PANTHER" id="PTHR43537:SF45">
    <property type="entry name" value="GNTR FAMILY REGULATORY PROTEIN"/>
    <property type="match status" value="1"/>
</dbReference>
<accession>A0ABW2XWE1</accession>
<proteinExistence type="predicted"/>
<keyword evidence="3" id="KW-0804">Transcription</keyword>
<evidence type="ECO:0000256" key="1">
    <source>
        <dbReference type="ARBA" id="ARBA00023015"/>
    </source>
</evidence>
<feature type="compositionally biased region" description="Pro residues" evidence="4">
    <location>
        <begin position="20"/>
        <end position="29"/>
    </location>
</feature>
<feature type="region of interest" description="Disordered" evidence="4">
    <location>
        <begin position="1"/>
        <end position="33"/>
    </location>
</feature>
<evidence type="ECO:0000259" key="5">
    <source>
        <dbReference type="PROSITE" id="PS50949"/>
    </source>
</evidence>
<feature type="domain" description="HTH gntR-type" evidence="5">
    <location>
        <begin position="35"/>
        <end position="102"/>
    </location>
</feature>
<protein>
    <submittedName>
        <fullName evidence="6">GntR family transcriptional regulator</fullName>
    </submittedName>
</protein>
<dbReference type="Gene3D" id="1.10.10.10">
    <property type="entry name" value="Winged helix-like DNA-binding domain superfamily/Winged helix DNA-binding domain"/>
    <property type="match status" value="1"/>
</dbReference>
<dbReference type="SUPFAM" id="SSF48008">
    <property type="entry name" value="GntR ligand-binding domain-like"/>
    <property type="match status" value="1"/>
</dbReference>
<dbReference type="PANTHER" id="PTHR43537">
    <property type="entry name" value="TRANSCRIPTIONAL REGULATOR, GNTR FAMILY"/>
    <property type="match status" value="1"/>
</dbReference>
<dbReference type="Gene3D" id="1.20.120.530">
    <property type="entry name" value="GntR ligand-binding domain-like"/>
    <property type="match status" value="1"/>
</dbReference>
<keyword evidence="2" id="KW-0238">DNA-binding</keyword>
<evidence type="ECO:0000313" key="7">
    <source>
        <dbReference type="Proteomes" id="UP001597063"/>
    </source>
</evidence>
<dbReference type="CDD" id="cd07377">
    <property type="entry name" value="WHTH_GntR"/>
    <property type="match status" value="1"/>
</dbReference>
<dbReference type="SMART" id="SM00345">
    <property type="entry name" value="HTH_GNTR"/>
    <property type="match status" value="1"/>
</dbReference>
<keyword evidence="1" id="KW-0805">Transcription regulation</keyword>
<dbReference type="InterPro" id="IPR036388">
    <property type="entry name" value="WH-like_DNA-bd_sf"/>
</dbReference>
<dbReference type="EMBL" id="JBHTGP010000018">
    <property type="protein sequence ID" value="MFD0690706.1"/>
    <property type="molecule type" value="Genomic_DNA"/>
</dbReference>
<gene>
    <name evidence="6" type="ORF">ACFQZM_39885</name>
</gene>
<sequence length="247" mass="26602">MTGARDAGRASAGPAAALAPPAPPLPPPDDALLRRSSGERAALYIRRLIFDGRLRQGDRVPQDDIAEALGVSRIPVREALLSLEREGWVTIRPHRGAFIGALDETAVRDHYALYGLVFGFAARRATERRTPELAARLAELCRALDLADDPAAVARLNREFDRLVLEASGSPRLRAVLRAMVGLVPGNFFALVPGSAEVMRDGARAVLAAVRDGEPARAEQAYARTLRRQGDLVAALFTERGLFAAPT</sequence>
<dbReference type="Proteomes" id="UP001597063">
    <property type="component" value="Unassembled WGS sequence"/>
</dbReference>
<dbReference type="InterPro" id="IPR000524">
    <property type="entry name" value="Tscrpt_reg_HTH_GntR"/>
</dbReference>
<evidence type="ECO:0000256" key="3">
    <source>
        <dbReference type="ARBA" id="ARBA00023163"/>
    </source>
</evidence>
<dbReference type="PRINTS" id="PR00035">
    <property type="entry name" value="HTHGNTR"/>
</dbReference>
<evidence type="ECO:0000313" key="6">
    <source>
        <dbReference type="EMBL" id="MFD0690706.1"/>
    </source>
</evidence>
<feature type="compositionally biased region" description="Low complexity" evidence="4">
    <location>
        <begin position="1"/>
        <end position="19"/>
    </location>
</feature>
<dbReference type="InterPro" id="IPR036390">
    <property type="entry name" value="WH_DNA-bd_sf"/>
</dbReference>
<dbReference type="Pfam" id="PF07729">
    <property type="entry name" value="FCD"/>
    <property type="match status" value="1"/>
</dbReference>